<sequence>MLSTSTAGPGAAAAARTRGRATSSTHPVPCTAGPAAPGELHTAETGSLRAQLHTGMETDIVTSTGWEAISLPQHMTVTPEISQNLGAPSSSAGSMLAETPSLDVLQADQTANRQKQLLIRNYIYKKKQLEAHEPAIASATRAVRKVQQSTCTLPMKETLGRKSGVHTLPHSQLKEDFINADRQHKSWVLFASNFTNLGERTTLFTERHFKNRTGAALLMYTSERHTKPPGCVCDQHSTWKELLTETQMPAVCKIREVLLLLLHPDPTAHTKAGAARCNLCHHHQQHADGSGAEPQWDGLARTTYISLPCFTKQPAQPPSVNSRASDGVPPRTRADKHISTRTLMFFYLSSNKLKYKHQKASGLPQRPQPHGLAHVRALISNTCQRAAPSTPGQEHHSVTPLTQLGPSQEVTGPSSAAALGARCRGAPRTPSSQMHSCGSLAAFRPLPYLIRGPWLWKHAVQDGSTGANAAPGMAQLLLRTHLCAGHPMDSPSASAVNPAHLAAANSSKTRLYLELPALCALEPNKETFEKQPFLIKSPTTKLLFHMQALPRYDFVTFSSISYTELNSLTIMLSRLLTIYVAFLGICKSQRRLVYGTATALIHCNSNTKRTRELPQEHAPPSPRGTTLCHLPDAMLRAHSPGHSVDPTRPRTQPCSKRANSPNSLVPAAHPQHSLLHVVTVPLHC</sequence>
<dbReference type="AlphaFoldDB" id="R0L649"/>
<feature type="compositionally biased region" description="Polar residues" evidence="1">
    <location>
        <begin position="649"/>
        <end position="663"/>
    </location>
</feature>
<feature type="region of interest" description="Disordered" evidence="1">
    <location>
        <begin position="638"/>
        <end position="663"/>
    </location>
</feature>
<feature type="region of interest" description="Disordered" evidence="1">
    <location>
        <begin position="385"/>
        <end position="436"/>
    </location>
</feature>
<evidence type="ECO:0000313" key="3">
    <source>
        <dbReference type="Proteomes" id="UP000296049"/>
    </source>
</evidence>
<keyword evidence="3" id="KW-1185">Reference proteome</keyword>
<reference evidence="3" key="1">
    <citation type="journal article" date="2013" name="Nat. Genet.">
        <title>The duck genome and transcriptome provide insight into an avian influenza virus reservoir species.</title>
        <authorList>
            <person name="Huang Y."/>
            <person name="Li Y."/>
            <person name="Burt D.W."/>
            <person name="Chen H."/>
            <person name="Zhang Y."/>
            <person name="Qian W."/>
            <person name="Kim H."/>
            <person name="Gan S."/>
            <person name="Zhao Y."/>
            <person name="Li J."/>
            <person name="Yi K."/>
            <person name="Feng H."/>
            <person name="Zhu P."/>
            <person name="Li B."/>
            <person name="Liu Q."/>
            <person name="Fairley S."/>
            <person name="Magor K.E."/>
            <person name="Du Z."/>
            <person name="Hu X."/>
            <person name="Goodman L."/>
            <person name="Tafer H."/>
            <person name="Vignal A."/>
            <person name="Lee T."/>
            <person name="Kim K.W."/>
            <person name="Sheng Z."/>
            <person name="An Y."/>
            <person name="Searle S."/>
            <person name="Herrero J."/>
            <person name="Groenen M.A."/>
            <person name="Crooijmans R.P."/>
            <person name="Faraut T."/>
            <person name="Cai Q."/>
            <person name="Webster R.G."/>
            <person name="Aldridge J.R."/>
            <person name="Warren W.C."/>
            <person name="Bartschat S."/>
            <person name="Kehr S."/>
            <person name="Marz M."/>
            <person name="Stadler P.F."/>
            <person name="Smith J."/>
            <person name="Kraus R.H."/>
            <person name="Zhao Y."/>
            <person name="Ren L."/>
            <person name="Fei J."/>
            <person name="Morisson M."/>
            <person name="Kaiser P."/>
            <person name="Griffin D.K."/>
            <person name="Rao M."/>
            <person name="Pitel F."/>
            <person name="Wang J."/>
            <person name="Li N."/>
        </authorList>
    </citation>
    <scope>NUCLEOTIDE SEQUENCE [LARGE SCALE GENOMIC DNA]</scope>
</reference>
<organism evidence="2 3">
    <name type="scientific">Anas platyrhynchos</name>
    <name type="common">Mallard</name>
    <name type="synonym">Anas boschas</name>
    <dbReference type="NCBI Taxonomy" id="8839"/>
    <lineage>
        <taxon>Eukaryota</taxon>
        <taxon>Metazoa</taxon>
        <taxon>Chordata</taxon>
        <taxon>Craniata</taxon>
        <taxon>Vertebrata</taxon>
        <taxon>Euteleostomi</taxon>
        <taxon>Archelosauria</taxon>
        <taxon>Archosauria</taxon>
        <taxon>Dinosauria</taxon>
        <taxon>Saurischia</taxon>
        <taxon>Theropoda</taxon>
        <taxon>Coelurosauria</taxon>
        <taxon>Aves</taxon>
        <taxon>Neognathae</taxon>
        <taxon>Galloanserae</taxon>
        <taxon>Anseriformes</taxon>
        <taxon>Anatidae</taxon>
        <taxon>Anatinae</taxon>
        <taxon>Anas</taxon>
    </lineage>
</organism>
<feature type="compositionally biased region" description="Low complexity" evidence="1">
    <location>
        <begin position="1"/>
        <end position="25"/>
    </location>
</feature>
<feature type="region of interest" description="Disordered" evidence="1">
    <location>
        <begin position="311"/>
        <end position="333"/>
    </location>
</feature>
<dbReference type="EMBL" id="KB743859">
    <property type="protein sequence ID" value="EOA96849.1"/>
    <property type="molecule type" value="Genomic_DNA"/>
</dbReference>
<evidence type="ECO:0000313" key="2">
    <source>
        <dbReference type="EMBL" id="EOA96849.1"/>
    </source>
</evidence>
<feature type="region of interest" description="Disordered" evidence="1">
    <location>
        <begin position="1"/>
        <end position="40"/>
    </location>
</feature>
<proteinExistence type="predicted"/>
<protein>
    <submittedName>
        <fullName evidence="2">Uncharacterized protein</fullName>
    </submittedName>
</protein>
<accession>R0L649</accession>
<dbReference type="Proteomes" id="UP000296049">
    <property type="component" value="Unassembled WGS sequence"/>
</dbReference>
<evidence type="ECO:0000256" key="1">
    <source>
        <dbReference type="SAM" id="MobiDB-lite"/>
    </source>
</evidence>
<gene>
    <name evidence="2" type="ORF">Anapl_11896</name>
</gene>
<name>R0L649_ANAPL</name>
<feature type="compositionally biased region" description="Polar residues" evidence="1">
    <location>
        <begin position="399"/>
        <end position="414"/>
    </location>
</feature>